<dbReference type="PROSITE" id="PS50089">
    <property type="entry name" value="ZF_RING_2"/>
    <property type="match status" value="1"/>
</dbReference>
<keyword evidence="4 8" id="KW-1133">Transmembrane helix</keyword>
<evidence type="ECO:0000256" key="5">
    <source>
        <dbReference type="ARBA" id="ARBA00023136"/>
    </source>
</evidence>
<dbReference type="PANTHER" id="PTHR45631">
    <property type="entry name" value="OS07G0107800 PROTEIN-RELATED"/>
    <property type="match status" value="1"/>
</dbReference>
<evidence type="ECO:0000256" key="1">
    <source>
        <dbReference type="ARBA" id="ARBA00004167"/>
    </source>
</evidence>
<feature type="domain" description="RING-type" evidence="9">
    <location>
        <begin position="173"/>
        <end position="215"/>
    </location>
</feature>
<keyword evidence="6" id="KW-0479">Metal-binding</keyword>
<dbReference type="Proteomes" id="UP000824890">
    <property type="component" value="Unassembled WGS sequence"/>
</dbReference>
<keyword evidence="3" id="KW-0732">Signal</keyword>
<dbReference type="PANTHER" id="PTHR45631:SF151">
    <property type="entry name" value="MALECTIN-LIKE DOMAIN-CONTAINING PROTEIN"/>
    <property type="match status" value="1"/>
</dbReference>
<accession>A0ABQ7Y1H6</accession>
<evidence type="ECO:0000313" key="11">
    <source>
        <dbReference type="Proteomes" id="UP000824890"/>
    </source>
</evidence>
<dbReference type="CDD" id="cd16454">
    <property type="entry name" value="RING-H2_PA-TM-RING"/>
    <property type="match status" value="1"/>
</dbReference>
<keyword evidence="2 8" id="KW-0812">Transmembrane</keyword>
<evidence type="ECO:0000256" key="2">
    <source>
        <dbReference type="ARBA" id="ARBA00022692"/>
    </source>
</evidence>
<evidence type="ECO:0000256" key="8">
    <source>
        <dbReference type="SAM" id="Phobius"/>
    </source>
</evidence>
<dbReference type="InterPro" id="IPR013083">
    <property type="entry name" value="Znf_RING/FYVE/PHD"/>
</dbReference>
<dbReference type="EMBL" id="JAGKQM010000018">
    <property type="protein sequence ID" value="KAH0862059.1"/>
    <property type="molecule type" value="Genomic_DNA"/>
</dbReference>
<evidence type="ECO:0000259" key="9">
    <source>
        <dbReference type="PROSITE" id="PS50089"/>
    </source>
</evidence>
<evidence type="ECO:0000256" key="3">
    <source>
        <dbReference type="ARBA" id="ARBA00022729"/>
    </source>
</evidence>
<sequence>MTGEPPRTVGSGDTKPVKEQPNAVIFDNNHSPRRNVDRSYGGGQRDDKHRGNVEETRSRTTKSEGGSTPAKIFFNLHGGHRTDSEHHQEMDISCCGDYSDASPVEKMATESEWFALRLLCVVVFFFSSVLLLCYFLYPKLPKAAAGDEESGEPLPPAMILGKIGGGGITTDVCVICLEEFRRNDAVRVLVTCRHVFHVQCIDSWCLYKLACPVCRAPFRLLGECYPKDVYDRIWQPYFQLEWTQITTTLNVTDSSNGYAPPRDAITTAAIPTNASEPLTIIWSLETSDDETYGYLYFGEIQQLRANETREFNIVANGRVVYDSYSPMNFEADTVFNHASFKCEGAVCRLQLFRTPKSSLPPQMNAMWRFLAPYIFHNQRQVKMMVYK</sequence>
<reference evidence="10 11" key="1">
    <citation type="submission" date="2021-05" db="EMBL/GenBank/DDBJ databases">
        <title>Genome Assembly of Synthetic Allotetraploid Brassica napus Reveals Homoeologous Exchanges between Subgenomes.</title>
        <authorList>
            <person name="Davis J.T."/>
        </authorList>
    </citation>
    <scope>NUCLEOTIDE SEQUENCE [LARGE SCALE GENOMIC DNA]</scope>
    <source>
        <strain evidence="11">cv. Da-Ae</strain>
        <tissue evidence="10">Seedling</tissue>
    </source>
</reference>
<evidence type="ECO:0000256" key="7">
    <source>
        <dbReference type="SAM" id="MobiDB-lite"/>
    </source>
</evidence>
<gene>
    <name evidence="10" type="ORF">HID58_079270</name>
</gene>
<evidence type="ECO:0000256" key="6">
    <source>
        <dbReference type="PROSITE-ProRule" id="PRU00175"/>
    </source>
</evidence>
<comment type="subcellular location">
    <subcellularLocation>
        <location evidence="1">Membrane</location>
        <topology evidence="1">Single-pass membrane protein</topology>
    </subcellularLocation>
</comment>
<dbReference type="SMART" id="SM00184">
    <property type="entry name" value="RING"/>
    <property type="match status" value="1"/>
</dbReference>
<feature type="compositionally biased region" description="Basic and acidic residues" evidence="7">
    <location>
        <begin position="44"/>
        <end position="62"/>
    </location>
</feature>
<organism evidence="10 11">
    <name type="scientific">Brassica napus</name>
    <name type="common">Rape</name>
    <dbReference type="NCBI Taxonomy" id="3708"/>
    <lineage>
        <taxon>Eukaryota</taxon>
        <taxon>Viridiplantae</taxon>
        <taxon>Streptophyta</taxon>
        <taxon>Embryophyta</taxon>
        <taxon>Tracheophyta</taxon>
        <taxon>Spermatophyta</taxon>
        <taxon>Magnoliopsida</taxon>
        <taxon>eudicotyledons</taxon>
        <taxon>Gunneridae</taxon>
        <taxon>Pentapetalae</taxon>
        <taxon>rosids</taxon>
        <taxon>malvids</taxon>
        <taxon>Brassicales</taxon>
        <taxon>Brassicaceae</taxon>
        <taxon>Brassiceae</taxon>
        <taxon>Brassica</taxon>
    </lineage>
</organism>
<dbReference type="Pfam" id="PF13639">
    <property type="entry name" value="zf-RING_2"/>
    <property type="match status" value="1"/>
</dbReference>
<proteinExistence type="predicted"/>
<dbReference type="SUPFAM" id="SSF57850">
    <property type="entry name" value="RING/U-box"/>
    <property type="match status" value="1"/>
</dbReference>
<feature type="region of interest" description="Disordered" evidence="7">
    <location>
        <begin position="1"/>
        <end position="83"/>
    </location>
</feature>
<evidence type="ECO:0000256" key="4">
    <source>
        <dbReference type="ARBA" id="ARBA00022989"/>
    </source>
</evidence>
<keyword evidence="6" id="KW-0862">Zinc</keyword>
<feature type="transmembrane region" description="Helical" evidence="8">
    <location>
        <begin position="114"/>
        <end position="137"/>
    </location>
</feature>
<keyword evidence="6" id="KW-0863">Zinc-finger</keyword>
<name>A0ABQ7Y1H6_BRANA</name>
<dbReference type="Pfam" id="PF12819">
    <property type="entry name" value="Malectin_like"/>
    <property type="match status" value="1"/>
</dbReference>
<protein>
    <recommendedName>
        <fullName evidence="9">RING-type domain-containing protein</fullName>
    </recommendedName>
</protein>
<keyword evidence="5 8" id="KW-0472">Membrane</keyword>
<dbReference type="Gene3D" id="3.30.40.10">
    <property type="entry name" value="Zinc/RING finger domain, C3HC4 (zinc finger)"/>
    <property type="match status" value="1"/>
</dbReference>
<dbReference type="InterPro" id="IPR001841">
    <property type="entry name" value="Znf_RING"/>
</dbReference>
<keyword evidence="11" id="KW-1185">Reference proteome</keyword>
<evidence type="ECO:0000313" key="10">
    <source>
        <dbReference type="EMBL" id="KAH0862059.1"/>
    </source>
</evidence>
<comment type="caution">
    <text evidence="10">The sequence shown here is derived from an EMBL/GenBank/DDBJ whole genome shotgun (WGS) entry which is preliminary data.</text>
</comment>
<dbReference type="InterPro" id="IPR024788">
    <property type="entry name" value="Malectin-like_Carb-bd_dom"/>
</dbReference>